<dbReference type="AlphaFoldDB" id="A0A4D6LW54"/>
<dbReference type="Gramene" id="Vigun04g059801.1.v1.2">
    <property type="protein sequence ID" value="Vigun04g059801.1.v1.2.CDS.1"/>
    <property type="gene ID" value="Vigun04g059801.v1.2"/>
</dbReference>
<organism evidence="2 3">
    <name type="scientific">Vigna unguiculata</name>
    <name type="common">Cowpea</name>
    <dbReference type="NCBI Taxonomy" id="3917"/>
    <lineage>
        <taxon>Eukaryota</taxon>
        <taxon>Viridiplantae</taxon>
        <taxon>Streptophyta</taxon>
        <taxon>Embryophyta</taxon>
        <taxon>Tracheophyta</taxon>
        <taxon>Spermatophyta</taxon>
        <taxon>Magnoliopsida</taxon>
        <taxon>eudicotyledons</taxon>
        <taxon>Gunneridae</taxon>
        <taxon>Pentapetalae</taxon>
        <taxon>rosids</taxon>
        <taxon>fabids</taxon>
        <taxon>Fabales</taxon>
        <taxon>Fabaceae</taxon>
        <taxon>Papilionoideae</taxon>
        <taxon>50 kb inversion clade</taxon>
        <taxon>NPAAA clade</taxon>
        <taxon>indigoferoid/millettioid clade</taxon>
        <taxon>Phaseoleae</taxon>
        <taxon>Vigna</taxon>
    </lineage>
</organism>
<proteinExistence type="predicted"/>
<evidence type="ECO:0000313" key="2">
    <source>
        <dbReference type="EMBL" id="QCD92693.1"/>
    </source>
</evidence>
<dbReference type="EMBL" id="CP039349">
    <property type="protein sequence ID" value="QCD92693.1"/>
    <property type="molecule type" value="Genomic_DNA"/>
</dbReference>
<name>A0A4D6LW54_VIGUN</name>
<feature type="compositionally biased region" description="Low complexity" evidence="1">
    <location>
        <begin position="44"/>
        <end position="61"/>
    </location>
</feature>
<gene>
    <name evidence="2" type="ORF">DEO72_LG5g761</name>
</gene>
<sequence length="108" mass="11804">MVECGRVTFADLVVVLLTRWWRVKEARTPFSLTGRRNKRKKGDSGSLASSATHSGHGSSSAHGGGHRHCVSGVFMKKKQPLSRTREKETRKRSDSGSLVLVGDIIDGD</sequence>
<evidence type="ECO:0000313" key="3">
    <source>
        <dbReference type="Proteomes" id="UP000501690"/>
    </source>
</evidence>
<feature type="compositionally biased region" description="Basic and acidic residues" evidence="1">
    <location>
        <begin position="83"/>
        <end position="94"/>
    </location>
</feature>
<reference evidence="2 3" key="1">
    <citation type="submission" date="2019-04" db="EMBL/GenBank/DDBJ databases">
        <title>An improved genome assembly and genetic linkage map for asparagus bean, Vigna unguiculata ssp. sesquipedialis.</title>
        <authorList>
            <person name="Xia Q."/>
            <person name="Zhang R."/>
            <person name="Dong Y."/>
        </authorList>
    </citation>
    <scope>NUCLEOTIDE SEQUENCE [LARGE SCALE GENOMIC DNA]</scope>
    <source>
        <tissue evidence="2">Leaf</tissue>
    </source>
</reference>
<feature type="region of interest" description="Disordered" evidence="1">
    <location>
        <begin position="31"/>
        <end position="95"/>
    </location>
</feature>
<evidence type="ECO:0000256" key="1">
    <source>
        <dbReference type="SAM" id="MobiDB-lite"/>
    </source>
</evidence>
<accession>A0A4D6LW54</accession>
<keyword evidence="3" id="KW-1185">Reference proteome</keyword>
<feature type="compositionally biased region" description="Basic residues" evidence="1">
    <location>
        <begin position="64"/>
        <end position="80"/>
    </location>
</feature>
<protein>
    <submittedName>
        <fullName evidence="2">Uncharacterized protein</fullName>
    </submittedName>
</protein>
<dbReference type="Proteomes" id="UP000501690">
    <property type="component" value="Linkage Group LG5"/>
</dbReference>